<dbReference type="InterPro" id="IPR011990">
    <property type="entry name" value="TPR-like_helical_dom_sf"/>
</dbReference>
<dbReference type="EMBL" id="VKKZ01000023">
    <property type="protein sequence ID" value="KAA6431681.1"/>
    <property type="molecule type" value="Genomic_DNA"/>
</dbReference>
<evidence type="ECO:0000313" key="4">
    <source>
        <dbReference type="Proteomes" id="UP000323866"/>
    </source>
</evidence>
<feature type="compositionally biased region" description="Polar residues" evidence="1">
    <location>
        <begin position="183"/>
        <end position="248"/>
    </location>
</feature>
<reference evidence="2 4" key="1">
    <citation type="submission" date="2019-07" db="EMBL/GenBank/DDBJ databases">
        <authorList>
            <person name="Qu J.-H."/>
        </authorList>
    </citation>
    <scope>NUCLEOTIDE SEQUENCE [LARGE SCALE GENOMIC DNA]</scope>
    <source>
        <strain evidence="2 4">MDT1-10-3</strain>
    </source>
</reference>
<comment type="caution">
    <text evidence="2">The sequence shown here is derived from an EMBL/GenBank/DDBJ whole genome shotgun (WGS) entry which is preliminary data.</text>
</comment>
<dbReference type="OrthoDB" id="597471at2"/>
<gene>
    <name evidence="3" type="ORF">ACD591_11210</name>
    <name evidence="2" type="ORF">FOE74_16285</name>
</gene>
<dbReference type="Gene3D" id="1.25.40.10">
    <property type="entry name" value="Tetratricopeptide repeat domain"/>
    <property type="match status" value="1"/>
</dbReference>
<organism evidence="2 4">
    <name type="scientific">Rufibacter glacialis</name>
    <dbReference type="NCBI Taxonomy" id="1259555"/>
    <lineage>
        <taxon>Bacteria</taxon>
        <taxon>Pseudomonadati</taxon>
        <taxon>Bacteroidota</taxon>
        <taxon>Cytophagia</taxon>
        <taxon>Cytophagales</taxon>
        <taxon>Hymenobacteraceae</taxon>
        <taxon>Rufibacter</taxon>
    </lineage>
</organism>
<reference evidence="2 4" key="2">
    <citation type="submission" date="2019-09" db="EMBL/GenBank/DDBJ databases">
        <title>A bacterium isolated from glacier soil.</title>
        <authorList>
            <person name="Liu Q."/>
        </authorList>
    </citation>
    <scope>NUCLEOTIDE SEQUENCE [LARGE SCALE GENOMIC DNA]</scope>
    <source>
        <strain evidence="2 4">MDT1-10-3</strain>
    </source>
</reference>
<keyword evidence="5" id="KW-1185">Reference proteome</keyword>
<dbReference type="Proteomes" id="UP001570846">
    <property type="component" value="Unassembled WGS sequence"/>
</dbReference>
<dbReference type="AlphaFoldDB" id="A0A5M8Q9B2"/>
<feature type="region of interest" description="Disordered" evidence="1">
    <location>
        <begin position="282"/>
        <end position="301"/>
    </location>
</feature>
<evidence type="ECO:0000313" key="2">
    <source>
        <dbReference type="EMBL" id="KAA6431681.1"/>
    </source>
</evidence>
<evidence type="ECO:0000256" key="1">
    <source>
        <dbReference type="SAM" id="MobiDB-lite"/>
    </source>
</evidence>
<dbReference type="SUPFAM" id="SSF48452">
    <property type="entry name" value="TPR-like"/>
    <property type="match status" value="1"/>
</dbReference>
<evidence type="ECO:0000313" key="5">
    <source>
        <dbReference type="Proteomes" id="UP001570846"/>
    </source>
</evidence>
<sequence>MKVWWFILFLAFSPFEGLQRIALRNQYAQQAQAAYQKEEYQQAAFLYERVRQNEGGKPHPSILMNLAHAYFHQRLFTKASPLYRALLKNSDPSQLSTVATQLSYIEAEEGNYTKALSYAKQAIIADETNQAARYNYELLQKYLILHPEKKQGPPPPQPADNKKGSGGRRQPTPGGTPAEGGSAPNQAGSLNQSAGAGTNPQAGKNGTPEEQPTGSTPGPQQGLSSLNSQTSNRSATHQGADQENLQNQALLQTRFERLKKLQLSPEKARQLLDAMRQEEAQYLQQVPRKRSTQRDKNSPDW</sequence>
<dbReference type="Proteomes" id="UP000323866">
    <property type="component" value="Unassembled WGS sequence"/>
</dbReference>
<reference evidence="3 5" key="3">
    <citation type="submission" date="2024-08" db="EMBL/GenBank/DDBJ databases">
        <authorList>
            <person name="Wei W."/>
        </authorList>
    </citation>
    <scope>NUCLEOTIDE SEQUENCE [LARGE SCALE GENOMIC DNA]</scope>
    <source>
        <strain evidence="3 5">XU2</strain>
    </source>
</reference>
<dbReference type="Pfam" id="PF13432">
    <property type="entry name" value="TPR_16"/>
    <property type="match status" value="1"/>
</dbReference>
<proteinExistence type="predicted"/>
<feature type="region of interest" description="Disordered" evidence="1">
    <location>
        <begin position="147"/>
        <end position="248"/>
    </location>
</feature>
<feature type="compositionally biased region" description="Basic and acidic residues" evidence="1">
    <location>
        <begin position="292"/>
        <end position="301"/>
    </location>
</feature>
<accession>A0A5M8Q9B2</accession>
<dbReference type="EMBL" id="JBGOGF010000005">
    <property type="protein sequence ID" value="MFA1771859.1"/>
    <property type="molecule type" value="Genomic_DNA"/>
</dbReference>
<name>A0A5M8Q9B2_9BACT</name>
<dbReference type="RefSeq" id="WP_149099702.1">
    <property type="nucleotide sequence ID" value="NZ_BMMG01000006.1"/>
</dbReference>
<evidence type="ECO:0000313" key="3">
    <source>
        <dbReference type="EMBL" id="MFA1771859.1"/>
    </source>
</evidence>
<protein>
    <submittedName>
        <fullName evidence="3">Tetratricopeptide repeat protein</fullName>
    </submittedName>
</protein>